<dbReference type="InterPro" id="IPR009100">
    <property type="entry name" value="AcylCoA_DH/oxidase_NM_dom_sf"/>
</dbReference>
<dbReference type="AlphaFoldDB" id="A0A0W7YUM9"/>
<dbReference type="InterPro" id="IPR046373">
    <property type="entry name" value="Acyl-CoA_Oxase/DH_mid-dom_sf"/>
</dbReference>
<evidence type="ECO:0000259" key="1">
    <source>
        <dbReference type="Pfam" id="PF02771"/>
    </source>
</evidence>
<dbReference type="STRING" id="225992.B5M06_14045"/>
<dbReference type="EMBL" id="LPXH01000038">
    <property type="protein sequence ID" value="KUF38798.1"/>
    <property type="molecule type" value="Genomic_DNA"/>
</dbReference>
<dbReference type="PANTHER" id="PTHR43884:SF12">
    <property type="entry name" value="ISOVALERYL-COA DEHYDROGENASE, MITOCHONDRIAL-RELATED"/>
    <property type="match status" value="1"/>
</dbReference>
<comment type="caution">
    <text evidence="2">The sequence shown here is derived from an EMBL/GenBank/DDBJ whole genome shotgun (WGS) entry which is preliminary data.</text>
</comment>
<gene>
    <name evidence="2" type="ORF">AS359_07865</name>
</gene>
<dbReference type="InterPro" id="IPR013786">
    <property type="entry name" value="AcylCoA_DH/ox_N"/>
</dbReference>
<dbReference type="Gene3D" id="1.10.540.10">
    <property type="entry name" value="Acyl-CoA dehydrogenase/oxidase, N-terminal domain"/>
    <property type="match status" value="1"/>
</dbReference>
<dbReference type="GO" id="GO:0003995">
    <property type="term" value="F:acyl-CoA dehydrogenase activity"/>
    <property type="evidence" value="ECO:0007669"/>
    <property type="project" value="TreeGrafter"/>
</dbReference>
<reference evidence="2 3" key="1">
    <citation type="submission" date="2015-12" db="EMBL/GenBank/DDBJ databases">
        <title>Complete genome sequence of a multi-drug resistant strain Acidovorax sp. 12322-1.</title>
        <authorList>
            <person name="Ming D."/>
            <person name="Wang M."/>
            <person name="Hu S."/>
            <person name="Zhou Y."/>
            <person name="Jiang T."/>
        </authorList>
    </citation>
    <scope>NUCLEOTIDE SEQUENCE [LARGE SCALE GENOMIC DNA]</scope>
    <source>
        <strain evidence="2 3">12322-1</strain>
    </source>
</reference>
<dbReference type="GO" id="GO:0050660">
    <property type="term" value="F:flavin adenine dinucleotide binding"/>
    <property type="evidence" value="ECO:0007669"/>
    <property type="project" value="InterPro"/>
</dbReference>
<protein>
    <recommendedName>
        <fullName evidence="1">Acyl-CoA dehydrogenase/oxidase N-terminal domain-containing protein</fullName>
    </recommendedName>
</protein>
<evidence type="ECO:0000313" key="2">
    <source>
        <dbReference type="EMBL" id="KUF38798.1"/>
    </source>
</evidence>
<organism evidence="2 3">
    <name type="scientific">Comamonas kerstersii</name>
    <dbReference type="NCBI Taxonomy" id="225992"/>
    <lineage>
        <taxon>Bacteria</taxon>
        <taxon>Pseudomonadati</taxon>
        <taxon>Pseudomonadota</taxon>
        <taxon>Betaproteobacteria</taxon>
        <taxon>Burkholderiales</taxon>
        <taxon>Comamonadaceae</taxon>
        <taxon>Comamonas</taxon>
    </lineage>
</organism>
<evidence type="ECO:0000313" key="3">
    <source>
        <dbReference type="Proteomes" id="UP000053300"/>
    </source>
</evidence>
<feature type="domain" description="Acyl-CoA dehydrogenase/oxidase N-terminal" evidence="1">
    <location>
        <begin position="15"/>
        <end position="106"/>
    </location>
</feature>
<proteinExistence type="predicted"/>
<dbReference type="Gene3D" id="2.40.110.10">
    <property type="entry name" value="Butyryl-CoA Dehydrogenase, subunit A, domain 2"/>
    <property type="match status" value="1"/>
</dbReference>
<accession>A0A0W7YUM9</accession>
<dbReference type="PANTHER" id="PTHR43884">
    <property type="entry name" value="ACYL-COA DEHYDROGENASE"/>
    <property type="match status" value="1"/>
</dbReference>
<dbReference type="Pfam" id="PF02771">
    <property type="entry name" value="Acyl-CoA_dh_N"/>
    <property type="match status" value="1"/>
</dbReference>
<dbReference type="Proteomes" id="UP000053300">
    <property type="component" value="Unassembled WGS sequence"/>
</dbReference>
<sequence length="364" mass="38573">MSASHLTPALQSWLRTHAAALHESDAQGDALLEQLGRAGLFGIAVPTALGGGGQVPHQAVQAIAEVAEHSLTAAFVLWAQRAFIDYLCVSDNHAARERWLPGLLGGTLAGATGLSNAMKFLSQLEPLQVQEQSGEGGARQVTGRMPWVTNLRRAGFVVAAAVQPAQAGAQPIIVALESSSAGLRRSDDLDLLGLRGSNTAAIALESVAVPAYSVLAEEGLGFLKRARPMFLSLQCGMSIGLIRAALRAAEQVGAAREVLQPRITRAWEVLETQWQLLREGLDSGQFVQDAAALFHIRLTLAALVQEAIQLELQGSGGRAYLRSHLPDFGRRLQESAFVPVVTPSLTQLQGELLRQSAPATTVAA</sequence>
<name>A0A0W7YUM9_9BURK</name>
<dbReference type="InterPro" id="IPR037069">
    <property type="entry name" value="AcylCoA_DH/ox_N_sf"/>
</dbReference>
<dbReference type="SUPFAM" id="SSF56645">
    <property type="entry name" value="Acyl-CoA dehydrogenase NM domain-like"/>
    <property type="match status" value="1"/>
</dbReference>
<dbReference type="RefSeq" id="WP_058880419.1">
    <property type="nucleotide sequence ID" value="NZ_LPXH01000038.1"/>
</dbReference>
<keyword evidence="3" id="KW-1185">Reference proteome</keyword>